<reference evidence="3" key="1">
    <citation type="submission" date="2020-04" db="EMBL/GenBank/DDBJ databases">
        <authorList>
            <person name="Zhang T."/>
        </authorList>
    </citation>
    <scope>NUCLEOTIDE SEQUENCE</scope>
    <source>
        <strain evidence="3">HKST-UBA01</strain>
    </source>
</reference>
<dbReference type="GO" id="GO:0009898">
    <property type="term" value="C:cytoplasmic side of plasma membrane"/>
    <property type="evidence" value="ECO:0007669"/>
    <property type="project" value="TreeGrafter"/>
</dbReference>
<dbReference type="CDD" id="cd02038">
    <property type="entry name" value="FlhG-like"/>
    <property type="match status" value="1"/>
</dbReference>
<dbReference type="InterPro" id="IPR033756">
    <property type="entry name" value="YlxH/NBP35"/>
</dbReference>
<accession>A0A956RR02</accession>
<dbReference type="GO" id="GO:0005829">
    <property type="term" value="C:cytosol"/>
    <property type="evidence" value="ECO:0007669"/>
    <property type="project" value="TreeGrafter"/>
</dbReference>
<sequence>MRDQADKLRQLRLVKGQGNGDADETPRPSVRTIAVTGGKGGVGKSVLVTNLAIACARRGLRVLLVDGDLSLANLDLLMGLIPKKNLADVVLGQASIEETVLSTPSGVRFLPAASGMEEMADLDDFRRERLLRELSRLESSCDLILVDTAPGIGAQTTHLAAAAETALIVTTPEPTAFSDAYATLKVLRRKGCRDLALVVNRAGSNGEGTRTARRIQAVARRFLEYLPDYLGTVPEDPTVPASAMRQEPLLSIFPHSPAAQAIESLAEILLEGPSPAGPRLVDREGLFEKVANLDR</sequence>
<dbReference type="GO" id="GO:0005524">
    <property type="term" value="F:ATP binding"/>
    <property type="evidence" value="ECO:0007669"/>
    <property type="project" value="UniProtKB-KW"/>
</dbReference>
<dbReference type="InterPro" id="IPR025501">
    <property type="entry name" value="MinD_FleN"/>
</dbReference>
<comment type="caution">
    <text evidence="3">The sequence shown here is derived from an EMBL/GenBank/DDBJ whole genome shotgun (WGS) entry which is preliminary data.</text>
</comment>
<keyword evidence="1" id="KW-0547">Nucleotide-binding</keyword>
<reference evidence="3" key="2">
    <citation type="journal article" date="2021" name="Microbiome">
        <title>Successional dynamics and alternative stable states in a saline activated sludge microbial community over 9 years.</title>
        <authorList>
            <person name="Wang Y."/>
            <person name="Ye J."/>
            <person name="Ju F."/>
            <person name="Liu L."/>
            <person name="Boyd J.A."/>
            <person name="Deng Y."/>
            <person name="Parks D.H."/>
            <person name="Jiang X."/>
            <person name="Yin X."/>
            <person name="Woodcroft B.J."/>
            <person name="Tyson G.W."/>
            <person name="Hugenholtz P."/>
            <person name="Polz M.F."/>
            <person name="Zhang T."/>
        </authorList>
    </citation>
    <scope>NUCLEOTIDE SEQUENCE</scope>
    <source>
        <strain evidence="3">HKST-UBA01</strain>
    </source>
</reference>
<evidence type="ECO:0000313" key="4">
    <source>
        <dbReference type="Proteomes" id="UP000697710"/>
    </source>
</evidence>
<dbReference type="Pfam" id="PF10609">
    <property type="entry name" value="ParA"/>
    <property type="match status" value="1"/>
</dbReference>
<dbReference type="EMBL" id="JAGQHR010000856">
    <property type="protein sequence ID" value="MCA9729823.1"/>
    <property type="molecule type" value="Genomic_DNA"/>
</dbReference>
<organism evidence="3 4">
    <name type="scientific">Eiseniibacteriota bacterium</name>
    <dbReference type="NCBI Taxonomy" id="2212470"/>
    <lineage>
        <taxon>Bacteria</taxon>
        <taxon>Candidatus Eiseniibacteriota</taxon>
    </lineage>
</organism>
<protein>
    <submittedName>
        <fullName evidence="3">MinD/ParA family protein</fullName>
    </submittedName>
</protein>
<dbReference type="PANTHER" id="PTHR43384:SF4">
    <property type="entry name" value="CELLULOSE BIOSYNTHESIS PROTEIN BCSQ-RELATED"/>
    <property type="match status" value="1"/>
</dbReference>
<proteinExistence type="predicted"/>
<dbReference type="AlphaFoldDB" id="A0A956RR02"/>
<dbReference type="InterPro" id="IPR033875">
    <property type="entry name" value="FlhG"/>
</dbReference>
<dbReference type="SUPFAM" id="SSF52540">
    <property type="entry name" value="P-loop containing nucleoside triphosphate hydrolases"/>
    <property type="match status" value="1"/>
</dbReference>
<name>A0A956RR02_UNCEI</name>
<dbReference type="Gene3D" id="3.40.50.300">
    <property type="entry name" value="P-loop containing nucleotide triphosphate hydrolases"/>
    <property type="match status" value="1"/>
</dbReference>
<keyword evidence="2" id="KW-0067">ATP-binding</keyword>
<dbReference type="InterPro" id="IPR050625">
    <property type="entry name" value="ParA/MinD_ATPase"/>
</dbReference>
<dbReference type="InterPro" id="IPR027417">
    <property type="entry name" value="P-loop_NTPase"/>
</dbReference>
<dbReference type="GO" id="GO:0016887">
    <property type="term" value="F:ATP hydrolysis activity"/>
    <property type="evidence" value="ECO:0007669"/>
    <property type="project" value="TreeGrafter"/>
</dbReference>
<evidence type="ECO:0000313" key="3">
    <source>
        <dbReference type="EMBL" id="MCA9729823.1"/>
    </source>
</evidence>
<dbReference type="Proteomes" id="UP000697710">
    <property type="component" value="Unassembled WGS sequence"/>
</dbReference>
<evidence type="ECO:0000256" key="1">
    <source>
        <dbReference type="ARBA" id="ARBA00022741"/>
    </source>
</evidence>
<dbReference type="PIRSF" id="PIRSF003092">
    <property type="entry name" value="MinD"/>
    <property type="match status" value="1"/>
</dbReference>
<evidence type="ECO:0000256" key="2">
    <source>
        <dbReference type="ARBA" id="ARBA00022840"/>
    </source>
</evidence>
<gene>
    <name evidence="3" type="ORF">KC729_19220</name>
</gene>
<dbReference type="GO" id="GO:0051782">
    <property type="term" value="P:negative regulation of cell division"/>
    <property type="evidence" value="ECO:0007669"/>
    <property type="project" value="TreeGrafter"/>
</dbReference>
<dbReference type="PANTHER" id="PTHR43384">
    <property type="entry name" value="SEPTUM SITE-DETERMINING PROTEIN MIND HOMOLOG, CHLOROPLASTIC-RELATED"/>
    <property type="match status" value="1"/>
</dbReference>